<dbReference type="AlphaFoldDB" id="A0A1J8Q9P2"/>
<feature type="region of interest" description="Disordered" evidence="2">
    <location>
        <begin position="437"/>
        <end position="465"/>
    </location>
</feature>
<feature type="compositionally biased region" description="Basic and acidic residues" evidence="2">
    <location>
        <begin position="454"/>
        <end position="465"/>
    </location>
</feature>
<keyword evidence="3" id="KW-0812">Transmembrane</keyword>
<reference evidence="4 5" key="1">
    <citation type="submission" date="2016-03" db="EMBL/GenBank/DDBJ databases">
        <title>Comparative genomics of the ectomycorrhizal sister species Rhizopogon vinicolor and Rhizopogon vesiculosus (Basidiomycota: Boletales) reveals a divergence of the mating type B locus.</title>
        <authorList>
            <person name="Mujic A.B."/>
            <person name="Kuo A."/>
            <person name="Tritt A."/>
            <person name="Lipzen A."/>
            <person name="Chen C."/>
            <person name="Johnson J."/>
            <person name="Sharma A."/>
            <person name="Barry K."/>
            <person name="Grigoriev I.V."/>
            <person name="Spatafora J.W."/>
        </authorList>
    </citation>
    <scope>NUCLEOTIDE SEQUENCE [LARGE SCALE GENOMIC DNA]</scope>
    <source>
        <strain evidence="4 5">AM-OR11-056</strain>
    </source>
</reference>
<comment type="caution">
    <text evidence="4">The sequence shown here is derived from an EMBL/GenBank/DDBJ whole genome shotgun (WGS) entry which is preliminary data.</text>
</comment>
<dbReference type="STRING" id="180088.A0A1J8Q9P2"/>
<feature type="transmembrane region" description="Helical" evidence="3">
    <location>
        <begin position="947"/>
        <end position="964"/>
    </location>
</feature>
<keyword evidence="1" id="KW-0175">Coiled coil</keyword>
<keyword evidence="3" id="KW-1133">Transmembrane helix</keyword>
<dbReference type="Proteomes" id="UP000183567">
    <property type="component" value="Unassembled WGS sequence"/>
</dbReference>
<feature type="compositionally biased region" description="Polar residues" evidence="2">
    <location>
        <begin position="523"/>
        <end position="534"/>
    </location>
</feature>
<feature type="region of interest" description="Disordered" evidence="2">
    <location>
        <begin position="214"/>
        <end position="266"/>
    </location>
</feature>
<feature type="region of interest" description="Disordered" evidence="2">
    <location>
        <begin position="516"/>
        <end position="616"/>
    </location>
</feature>
<name>A0A1J8Q9P2_9AGAM</name>
<feature type="compositionally biased region" description="Basic residues" evidence="2">
    <location>
        <begin position="105"/>
        <end position="114"/>
    </location>
</feature>
<keyword evidence="3" id="KW-0472">Membrane</keyword>
<feature type="compositionally biased region" description="Polar residues" evidence="2">
    <location>
        <begin position="229"/>
        <end position="243"/>
    </location>
</feature>
<dbReference type="OrthoDB" id="3190515at2759"/>
<accession>A0A1J8Q9P2</accession>
<gene>
    <name evidence="4" type="primary">RVUP26</name>
    <name evidence="4" type="ORF">AZE42_02717</name>
</gene>
<dbReference type="EMBL" id="LVVM01002032">
    <property type="protein sequence ID" value="OJA17391.1"/>
    <property type="molecule type" value="Genomic_DNA"/>
</dbReference>
<evidence type="ECO:0000256" key="2">
    <source>
        <dbReference type="SAM" id="MobiDB-lite"/>
    </source>
</evidence>
<evidence type="ECO:0000313" key="4">
    <source>
        <dbReference type="EMBL" id="OJA17391.1"/>
    </source>
</evidence>
<keyword evidence="5" id="KW-1185">Reference proteome</keyword>
<evidence type="ECO:0000256" key="1">
    <source>
        <dbReference type="SAM" id="Coils"/>
    </source>
</evidence>
<feature type="coiled-coil region" evidence="1">
    <location>
        <begin position="652"/>
        <end position="696"/>
    </location>
</feature>
<evidence type="ECO:0000313" key="5">
    <source>
        <dbReference type="Proteomes" id="UP000183567"/>
    </source>
</evidence>
<feature type="compositionally biased region" description="Basic and acidic residues" evidence="2">
    <location>
        <begin position="437"/>
        <end position="446"/>
    </location>
</feature>
<proteinExistence type="predicted"/>
<feature type="region of interest" description="Disordered" evidence="2">
    <location>
        <begin position="482"/>
        <end position="501"/>
    </location>
</feature>
<feature type="compositionally biased region" description="Polar residues" evidence="2">
    <location>
        <begin position="560"/>
        <end position="571"/>
    </location>
</feature>
<feature type="transmembrane region" description="Helical" evidence="3">
    <location>
        <begin position="970"/>
        <end position="991"/>
    </location>
</feature>
<sequence length="992" mass="111588">MAESGSAPLANFKLITTPSLSTHSTPPAVPRIRFPDHFLAAAAHGESSPSSTGSLAIPAAPMNPDSKNTVELGDGERPLSMEVTPVFHETSPSKRMSPRSADIRRRSKRVRHGKSSSALQDPFVAEFEPSAFSDEYDLSHEGKWNDYPKILQDVQRALDLQSRRRDRKSFTPSQPAVAECQTLIQNTTTFQLSSPVPGSPLSFVQRSRIPSDIDFSPSVQAAPPHPVPISSNGGATLDWTGSQSEEEKQERRWSLSKRKGKERPSSSNITIFEKQDTLFADRIARIRSEAKPPTFRKAAIVSDQLGRRYNIVYNSISNGDPVNLAKAARWYTNSEHNTQAWLDSAEPLTWLKHLLDKRGGKRSKWHSSALIVEEYIKSNRLDSNLPVIRGDSASAQAESLPSSVSPTLPSNHRYPIRSTTSLHLPFGDSPGRIRSSDGHVSFEPRIDSAGSSVDGDHKNADDTSRNWRHNLSVLVDPAHSIVSTSSPYPRQNSPGGLSPASSLIRIPEFVHRIRRRQVESDDGSSSAINSQSEDYNGLPIGLAGRRRKRGAQRQLHASPSALQSPYESGTEMNAPGETSDIHDATPAPVEDASPSRPASELDIELPPQKPESEIPSTAPRVIPRHRLIYRTSLPVTDIAEREERKRHDAAKEEELKHEYEIKSQMLDDMKAQNHRLRQKLQKIAQEVREYELLQARLAQTRDIPHRGLPQELLEAFSHDPSSVTGGIRGQSGWRAVEDIHARILRQREVFQIYLPVAEKGIVSVPDSLLDEPISSLMDTLGEVGREMEALTHKELEVASALTKVKSLHAQVKQKYNNALSHTSVVYPELSQIIALEESYKDQYQHIWEFGMDALTFILDTVTPFWRNYGRTIGEDISDFLIIPWYRNEFTGESKRYDILSFPRRSVRHWFALFILFWLTVGITFVLFRAAIFWTFIYKLSWIDNSGFRWLIMPSIWSSVTILWLAVFFQIYIVILQVRVIAWWLGWLVGLVA</sequence>
<organism evidence="4 5">
    <name type="scientific">Rhizopogon vesiculosus</name>
    <dbReference type="NCBI Taxonomy" id="180088"/>
    <lineage>
        <taxon>Eukaryota</taxon>
        <taxon>Fungi</taxon>
        <taxon>Dikarya</taxon>
        <taxon>Basidiomycota</taxon>
        <taxon>Agaricomycotina</taxon>
        <taxon>Agaricomycetes</taxon>
        <taxon>Agaricomycetidae</taxon>
        <taxon>Boletales</taxon>
        <taxon>Suillineae</taxon>
        <taxon>Rhizopogonaceae</taxon>
        <taxon>Rhizopogon</taxon>
    </lineage>
</organism>
<feature type="region of interest" description="Disordered" evidence="2">
    <location>
        <begin position="87"/>
        <end position="117"/>
    </location>
</feature>
<feature type="transmembrane region" description="Helical" evidence="3">
    <location>
        <begin position="909"/>
        <end position="935"/>
    </location>
</feature>
<feature type="region of interest" description="Disordered" evidence="2">
    <location>
        <begin position="43"/>
        <end position="67"/>
    </location>
</feature>
<protein>
    <submittedName>
        <fullName evidence="4">Uncharacterized protein</fullName>
    </submittedName>
</protein>
<evidence type="ECO:0000256" key="3">
    <source>
        <dbReference type="SAM" id="Phobius"/>
    </source>
</evidence>